<proteinExistence type="predicted"/>
<keyword evidence="3" id="KW-1185">Reference proteome</keyword>
<dbReference type="Pfam" id="PF13521">
    <property type="entry name" value="AAA_28"/>
    <property type="match status" value="1"/>
</dbReference>
<reference evidence="2" key="1">
    <citation type="submission" date="2018-07" db="EMBL/GenBank/DDBJ databases">
        <authorList>
            <person name="Wilson K.M."/>
            <person name="Ely B."/>
        </authorList>
    </citation>
    <scope>NUCLEOTIDE SEQUENCE</scope>
</reference>
<reference evidence="2" key="2">
    <citation type="submission" date="2021-07" db="EMBL/GenBank/DDBJ databases">
        <title>Giant CbK-like Caulobacter bacteriophages have genetically divergent genomes.</title>
        <authorList>
            <person name="Wilson K."/>
            <person name="Ely B."/>
        </authorList>
    </citation>
    <scope>NUCLEOTIDE SEQUENCE</scope>
</reference>
<protein>
    <recommendedName>
        <fullName evidence="1">NadR/Ttd14 AAA domain-containing protein</fullName>
    </recommendedName>
</protein>
<name>A0A385ECX2_9CAUD</name>
<feature type="domain" description="NadR/Ttd14 AAA" evidence="1">
    <location>
        <begin position="4"/>
        <end position="146"/>
    </location>
</feature>
<evidence type="ECO:0000313" key="3">
    <source>
        <dbReference type="Proteomes" id="UP000259683"/>
    </source>
</evidence>
<gene>
    <name evidence="2" type="ORF">CcrSC_gp139</name>
</gene>
<dbReference type="InterPro" id="IPR027417">
    <property type="entry name" value="P-loop_NTPase"/>
</dbReference>
<dbReference type="Gene3D" id="3.40.50.300">
    <property type="entry name" value="P-loop containing nucleotide triphosphate hydrolases"/>
    <property type="match status" value="1"/>
</dbReference>
<organism evidence="2 3">
    <name type="scientific">Caulobacter phage CcrSC</name>
    <dbReference type="NCBI Taxonomy" id="2283272"/>
    <lineage>
        <taxon>Viruses</taxon>
        <taxon>Duplodnaviria</taxon>
        <taxon>Heunggongvirae</taxon>
        <taxon>Uroviricota</taxon>
        <taxon>Caudoviricetes</taxon>
        <taxon>Jeanschmidtviridae</taxon>
        <taxon>Bertelyvirus</taxon>
        <taxon>Bertelyvirus SC</taxon>
    </lineage>
</organism>
<dbReference type="InterPro" id="IPR038727">
    <property type="entry name" value="NadR/Ttd14_AAA_dom"/>
</dbReference>
<evidence type="ECO:0000259" key="1">
    <source>
        <dbReference type="Pfam" id="PF13521"/>
    </source>
</evidence>
<dbReference type="Proteomes" id="UP000259683">
    <property type="component" value="Segment"/>
</dbReference>
<evidence type="ECO:0000313" key="2">
    <source>
        <dbReference type="EMBL" id="AXQ69721.1"/>
    </source>
</evidence>
<accession>A0A385ECX2</accession>
<sequence length="170" mass="19539">MKVVNLYGGPGAGKSTTRAGLFYKMKMAQLVVEETPEYAKDLTYEKNWTALSNQWLVIGEQNHRLNRLRGQVDYAVTDSPLPLGLMFATPAFQTEWFTDAVWGLYDTYDNVNIFIERAKPYQSFGRNQSEDEARLIDRKLRHLMRDRIDLFVPGDEHASDRIMGFLGLTP</sequence>
<dbReference type="EMBL" id="MH588547">
    <property type="protein sequence ID" value="AXQ69721.1"/>
    <property type="molecule type" value="Genomic_DNA"/>
</dbReference>